<proteinExistence type="predicted"/>
<dbReference type="SUPFAM" id="SSF117281">
    <property type="entry name" value="Kelch motif"/>
    <property type="match status" value="1"/>
</dbReference>
<feature type="non-terminal residue" evidence="1">
    <location>
        <position position="1"/>
    </location>
</feature>
<dbReference type="EMBL" id="CAJOBC010135121">
    <property type="protein sequence ID" value="CAF4626202.1"/>
    <property type="molecule type" value="Genomic_DNA"/>
</dbReference>
<organism evidence="1 2">
    <name type="scientific">Didymodactylos carnosus</name>
    <dbReference type="NCBI Taxonomy" id="1234261"/>
    <lineage>
        <taxon>Eukaryota</taxon>
        <taxon>Metazoa</taxon>
        <taxon>Spiralia</taxon>
        <taxon>Gnathifera</taxon>
        <taxon>Rotifera</taxon>
        <taxon>Eurotatoria</taxon>
        <taxon>Bdelloidea</taxon>
        <taxon>Philodinida</taxon>
        <taxon>Philodinidae</taxon>
        <taxon>Didymodactylos</taxon>
    </lineage>
</organism>
<accession>A0A8S2ZF84</accession>
<gene>
    <name evidence="1" type="ORF">SRO942_LOCUS49695</name>
</gene>
<evidence type="ECO:0000313" key="1">
    <source>
        <dbReference type="EMBL" id="CAF4626202.1"/>
    </source>
</evidence>
<protein>
    <submittedName>
        <fullName evidence="1">Uncharacterized protein</fullName>
    </submittedName>
</protein>
<reference evidence="1" key="1">
    <citation type="submission" date="2021-02" db="EMBL/GenBank/DDBJ databases">
        <authorList>
            <person name="Nowell W R."/>
        </authorList>
    </citation>
    <scope>NUCLEOTIDE SEQUENCE</scope>
</reference>
<dbReference type="InterPro" id="IPR037293">
    <property type="entry name" value="Gal_Oxidase_central_sf"/>
</dbReference>
<name>A0A8S2ZF84_9BILA</name>
<dbReference type="OrthoDB" id="10054712at2759"/>
<evidence type="ECO:0000313" key="2">
    <source>
        <dbReference type="Proteomes" id="UP000681722"/>
    </source>
</evidence>
<dbReference type="InterPro" id="IPR015915">
    <property type="entry name" value="Kelch-typ_b-propeller"/>
</dbReference>
<comment type="caution">
    <text evidence="1">The sequence shown here is derived from an EMBL/GenBank/DDBJ whole genome shotgun (WGS) entry which is preliminary data.</text>
</comment>
<dbReference type="Gene3D" id="2.130.10.80">
    <property type="entry name" value="Galactose oxidase/kelch, beta-propeller"/>
    <property type="match status" value="1"/>
</dbReference>
<dbReference type="Proteomes" id="UP000681722">
    <property type="component" value="Unassembled WGS sequence"/>
</dbReference>
<sequence>GYLGSILNTAELYDPLTRAWTTTARMTSGRLYHTASVIINGKVLVAGGEYLGFGLHSAELYDSS</sequence>
<dbReference type="AlphaFoldDB" id="A0A8S2ZF84"/>